<evidence type="ECO:0000313" key="3">
    <source>
        <dbReference type="Proteomes" id="UP000235672"/>
    </source>
</evidence>
<reference evidence="2 3" key="1">
    <citation type="submission" date="2016-05" db="EMBL/GenBank/DDBJ databases">
        <title>A degradative enzymes factory behind the ericoid mycorrhizal symbiosis.</title>
        <authorList>
            <consortium name="DOE Joint Genome Institute"/>
            <person name="Martino E."/>
            <person name="Morin E."/>
            <person name="Grelet G."/>
            <person name="Kuo A."/>
            <person name="Kohler A."/>
            <person name="Daghino S."/>
            <person name="Barry K."/>
            <person name="Choi C."/>
            <person name="Cichocki N."/>
            <person name="Clum A."/>
            <person name="Copeland A."/>
            <person name="Hainaut M."/>
            <person name="Haridas S."/>
            <person name="Labutti K."/>
            <person name="Lindquist E."/>
            <person name="Lipzen A."/>
            <person name="Khouja H.-R."/>
            <person name="Murat C."/>
            <person name="Ohm R."/>
            <person name="Olson A."/>
            <person name="Spatafora J."/>
            <person name="Veneault-Fourrey C."/>
            <person name="Henrissat B."/>
            <person name="Grigoriev I."/>
            <person name="Martin F."/>
            <person name="Perotto S."/>
        </authorList>
    </citation>
    <scope>NUCLEOTIDE SEQUENCE [LARGE SCALE GENOMIC DNA]</scope>
    <source>
        <strain evidence="2 3">UAMH 7357</strain>
    </source>
</reference>
<evidence type="ECO:0000256" key="1">
    <source>
        <dbReference type="SAM" id="Phobius"/>
    </source>
</evidence>
<proteinExistence type="predicted"/>
<dbReference type="Proteomes" id="UP000235672">
    <property type="component" value="Unassembled WGS sequence"/>
</dbReference>
<accession>A0A2J6PRM2</accession>
<name>A0A2J6PRM2_9HELO</name>
<feature type="transmembrane region" description="Helical" evidence="1">
    <location>
        <begin position="68"/>
        <end position="90"/>
    </location>
</feature>
<keyword evidence="1" id="KW-0812">Transmembrane</keyword>
<keyword evidence="1" id="KW-1133">Transmembrane helix</keyword>
<keyword evidence="1" id="KW-0472">Membrane</keyword>
<evidence type="ECO:0000313" key="2">
    <source>
        <dbReference type="EMBL" id="PMD16675.1"/>
    </source>
</evidence>
<feature type="transmembrane region" description="Helical" evidence="1">
    <location>
        <begin position="110"/>
        <end position="129"/>
    </location>
</feature>
<gene>
    <name evidence="2" type="ORF">NA56DRAFT_708570</name>
</gene>
<keyword evidence="3" id="KW-1185">Reference proteome</keyword>
<protein>
    <submittedName>
        <fullName evidence="2">Uncharacterized protein</fullName>
    </submittedName>
</protein>
<organism evidence="2 3">
    <name type="scientific">Hyaloscypha hepaticicola</name>
    <dbReference type="NCBI Taxonomy" id="2082293"/>
    <lineage>
        <taxon>Eukaryota</taxon>
        <taxon>Fungi</taxon>
        <taxon>Dikarya</taxon>
        <taxon>Ascomycota</taxon>
        <taxon>Pezizomycotina</taxon>
        <taxon>Leotiomycetes</taxon>
        <taxon>Helotiales</taxon>
        <taxon>Hyaloscyphaceae</taxon>
        <taxon>Hyaloscypha</taxon>
    </lineage>
</organism>
<dbReference type="AlphaFoldDB" id="A0A2J6PRM2"/>
<dbReference type="EMBL" id="KZ613504">
    <property type="protein sequence ID" value="PMD16675.1"/>
    <property type="molecule type" value="Genomic_DNA"/>
</dbReference>
<sequence>MATSSSQLSRPPGQIQIDNLAQLDQQWLNIIEENANRKPKLAQNIRKRDKEEKQMEEIEDRLPCFPDALLPPTVAIIFSAGIPLMFSNIWDGFPPWSSEFRIISENFPLVMWQVIIPFSYMILIYIISLTRGYSSSKLSPTYTQTGSSNLGMERRREQLINNDLFSFGGLVGEVRGARHISLLRDCLQVMSETCTLAFWGTGDFLLLTLPLCWSSWKNGRAMGFYFGMRCFAKILRSECLRKDLELEKGEVSRKDPLEALVREILHEEMVEEDEKDTEKFEFHKIAVDVIPFENIDSQPNTARTTLLFKATFQLLQPVSRRGYERLNAEAVSKAVQPTFQTICARELESLFAGRCYSHLATSARSTFSAAGSSKASYPSLPVASTSSISDRCEARLLVLIFIFMIWKSSLKEENVLLEEKAFLKDLDGPLRKTFASTADSVVYGLSREKGGKARDFKIKSMLESKGDSLKADNAS</sequence>